<evidence type="ECO:0000256" key="6">
    <source>
        <dbReference type="ARBA" id="ARBA00022840"/>
    </source>
</evidence>
<dbReference type="Pfam" id="PF03255">
    <property type="entry name" value="ACCA"/>
    <property type="match status" value="1"/>
</dbReference>
<keyword evidence="13" id="KW-0436">Ligase</keyword>
<dbReference type="PRINTS" id="PR01069">
    <property type="entry name" value="ACCCTRFRASEA"/>
</dbReference>
<dbReference type="HAMAP" id="MF_00823">
    <property type="entry name" value="AcetylCoA_CT_alpha"/>
    <property type="match status" value="1"/>
</dbReference>
<evidence type="ECO:0000256" key="1">
    <source>
        <dbReference type="ARBA" id="ARBA00004956"/>
    </source>
</evidence>
<dbReference type="KEGG" id="chya:V22_30810"/>
<dbReference type="Proteomes" id="UP000319976">
    <property type="component" value="Chromosome"/>
</dbReference>
<evidence type="ECO:0000256" key="11">
    <source>
        <dbReference type="SAM" id="MobiDB-lite"/>
    </source>
</evidence>
<evidence type="ECO:0000259" key="12">
    <source>
        <dbReference type="PROSITE" id="PS50989"/>
    </source>
</evidence>
<organism evidence="13 14">
    <name type="scientific">Calycomorphotria hydatis</name>
    <dbReference type="NCBI Taxonomy" id="2528027"/>
    <lineage>
        <taxon>Bacteria</taxon>
        <taxon>Pseudomonadati</taxon>
        <taxon>Planctomycetota</taxon>
        <taxon>Planctomycetia</taxon>
        <taxon>Planctomycetales</taxon>
        <taxon>Planctomycetaceae</taxon>
        <taxon>Calycomorphotria</taxon>
    </lineage>
</organism>
<dbReference type="AlphaFoldDB" id="A0A517TBS4"/>
<dbReference type="PANTHER" id="PTHR42853:SF3">
    <property type="entry name" value="ACETYL-COENZYME A CARBOXYLASE CARBOXYL TRANSFERASE SUBUNIT ALPHA, CHLOROPLASTIC"/>
    <property type="match status" value="1"/>
</dbReference>
<feature type="domain" description="CoA carboxyltransferase C-terminal" evidence="12">
    <location>
        <begin position="43"/>
        <end position="293"/>
    </location>
</feature>
<evidence type="ECO:0000313" key="14">
    <source>
        <dbReference type="Proteomes" id="UP000319976"/>
    </source>
</evidence>
<comment type="pathway">
    <text evidence="1 10">Lipid metabolism; malonyl-CoA biosynthesis; malonyl-CoA from acetyl-CoA: step 1/1.</text>
</comment>
<evidence type="ECO:0000313" key="13">
    <source>
        <dbReference type="EMBL" id="QDT65819.1"/>
    </source>
</evidence>
<evidence type="ECO:0000256" key="7">
    <source>
        <dbReference type="ARBA" id="ARBA00023098"/>
    </source>
</evidence>
<dbReference type="InterPro" id="IPR029045">
    <property type="entry name" value="ClpP/crotonase-like_dom_sf"/>
</dbReference>
<keyword evidence="3 10" id="KW-0808">Transferase</keyword>
<keyword evidence="7 10" id="KW-0443">Lipid metabolism</keyword>
<keyword evidence="6 10" id="KW-0067">ATP-binding</keyword>
<comment type="catalytic activity">
    <reaction evidence="9 10">
        <text>N(6)-carboxybiotinyl-L-lysyl-[protein] + acetyl-CoA = N(6)-biotinyl-L-lysyl-[protein] + malonyl-CoA</text>
        <dbReference type="Rhea" id="RHEA:54728"/>
        <dbReference type="Rhea" id="RHEA-COMP:10505"/>
        <dbReference type="Rhea" id="RHEA-COMP:10506"/>
        <dbReference type="ChEBI" id="CHEBI:57288"/>
        <dbReference type="ChEBI" id="CHEBI:57384"/>
        <dbReference type="ChEBI" id="CHEBI:83144"/>
        <dbReference type="ChEBI" id="CHEBI:83145"/>
        <dbReference type="EC" id="2.1.3.15"/>
    </reaction>
</comment>
<dbReference type="GO" id="GO:0003989">
    <property type="term" value="F:acetyl-CoA carboxylase activity"/>
    <property type="evidence" value="ECO:0007669"/>
    <property type="project" value="InterPro"/>
</dbReference>
<keyword evidence="8 10" id="KW-0275">Fatty acid biosynthesis</keyword>
<dbReference type="SUPFAM" id="SSF52096">
    <property type="entry name" value="ClpP/crotonase"/>
    <property type="match status" value="1"/>
</dbReference>
<dbReference type="GO" id="GO:0016743">
    <property type="term" value="F:carboxyl- or carbamoyltransferase activity"/>
    <property type="evidence" value="ECO:0007669"/>
    <property type="project" value="UniProtKB-UniRule"/>
</dbReference>
<dbReference type="NCBIfam" id="NF004344">
    <property type="entry name" value="PRK05724.1"/>
    <property type="match status" value="1"/>
</dbReference>
<protein>
    <recommendedName>
        <fullName evidence="10">Acetyl-coenzyme A carboxylase carboxyl transferase subunit alpha</fullName>
        <shortName evidence="10">ACCase subunit alpha</shortName>
        <shortName evidence="10">Acetyl-CoA carboxylase carboxyltransferase subunit alpha</shortName>
        <ecNumber evidence="10">2.1.3.15</ecNumber>
    </recommendedName>
</protein>
<evidence type="ECO:0000256" key="5">
    <source>
        <dbReference type="ARBA" id="ARBA00022832"/>
    </source>
</evidence>
<keyword evidence="5 10" id="KW-0276">Fatty acid metabolism</keyword>
<feature type="region of interest" description="Disordered" evidence="11">
    <location>
        <begin position="321"/>
        <end position="347"/>
    </location>
</feature>
<dbReference type="NCBIfam" id="NF041504">
    <property type="entry name" value="AccA_sub"/>
    <property type="match status" value="1"/>
</dbReference>
<accession>A0A517TBS4</accession>
<dbReference type="Gene3D" id="3.90.226.10">
    <property type="entry name" value="2-enoyl-CoA Hydratase, Chain A, domain 1"/>
    <property type="match status" value="1"/>
</dbReference>
<keyword evidence="4 10" id="KW-0547">Nucleotide-binding</keyword>
<evidence type="ECO:0000256" key="9">
    <source>
        <dbReference type="ARBA" id="ARBA00049152"/>
    </source>
</evidence>
<proteinExistence type="inferred from homology"/>
<dbReference type="GO" id="GO:0005524">
    <property type="term" value="F:ATP binding"/>
    <property type="evidence" value="ECO:0007669"/>
    <property type="project" value="UniProtKB-KW"/>
</dbReference>
<dbReference type="PROSITE" id="PS50989">
    <property type="entry name" value="COA_CT_CTER"/>
    <property type="match status" value="1"/>
</dbReference>
<dbReference type="GO" id="GO:0006633">
    <property type="term" value="P:fatty acid biosynthetic process"/>
    <property type="evidence" value="ECO:0007669"/>
    <property type="project" value="UniProtKB-KW"/>
</dbReference>
<comment type="function">
    <text evidence="10">Component of the acetyl coenzyme A carboxylase (ACC) complex. First, biotin carboxylase catalyzes the carboxylation of biotin on its carrier protein (BCCP) and then the CO(2) group is transferred by the carboxyltransferase to acetyl-CoA to form malonyl-CoA.</text>
</comment>
<evidence type="ECO:0000256" key="4">
    <source>
        <dbReference type="ARBA" id="ARBA00022741"/>
    </source>
</evidence>
<dbReference type="GO" id="GO:0009317">
    <property type="term" value="C:acetyl-CoA carboxylase complex"/>
    <property type="evidence" value="ECO:0007669"/>
    <property type="project" value="InterPro"/>
</dbReference>
<evidence type="ECO:0000256" key="2">
    <source>
        <dbReference type="ARBA" id="ARBA00022516"/>
    </source>
</evidence>
<dbReference type="InterPro" id="IPR001095">
    <property type="entry name" value="Acetyl_CoA_COase_a_su"/>
</dbReference>
<dbReference type="NCBIfam" id="TIGR00513">
    <property type="entry name" value="accA"/>
    <property type="match status" value="1"/>
</dbReference>
<dbReference type="UniPathway" id="UPA00655">
    <property type="reaction ID" value="UER00711"/>
</dbReference>
<sequence>MSEMAPLPFEREVHKLEQQLAEFEKNEKPSANIKQAMRSLRVEIKRKRREIFDNLDAWQIVRVARHEDRPQTSDYIELLFDEFVELHGDKAFGDDRAIVTGFAKMDGRKVLFVGQQKGRNLAERTECNYGCAHPEGYRKALSKMQMAAKYGVPIVCLIDTPGAYPGIGAEERGQAYTIALNLREMSQLKVPIVCAVIGEGGSGGALGIGIGDHVSVLQFAYYSVISPEGCAGILWKHVRFAEEAAKALKFTSKNLLEMGIIDEVIPEPLGGAHRDHRAMADTLKASLVSAIDRISKLPPDQIIEERYERFRRMGFFEEAAAAQASEQSTEDDTAHEEKMATAGSKSE</sequence>
<evidence type="ECO:0000256" key="3">
    <source>
        <dbReference type="ARBA" id="ARBA00022679"/>
    </source>
</evidence>
<name>A0A517TBS4_9PLAN</name>
<keyword evidence="14" id="KW-1185">Reference proteome</keyword>
<keyword evidence="2 10" id="KW-0444">Lipid biosynthesis</keyword>
<dbReference type="GO" id="GO:2001295">
    <property type="term" value="P:malonyl-CoA biosynthetic process"/>
    <property type="evidence" value="ECO:0007669"/>
    <property type="project" value="UniProtKB-UniRule"/>
</dbReference>
<evidence type="ECO:0000256" key="10">
    <source>
        <dbReference type="HAMAP-Rule" id="MF_00823"/>
    </source>
</evidence>
<keyword evidence="10" id="KW-0963">Cytoplasm</keyword>
<dbReference type="PANTHER" id="PTHR42853">
    <property type="entry name" value="ACETYL-COENZYME A CARBOXYLASE CARBOXYL TRANSFERASE SUBUNIT ALPHA"/>
    <property type="match status" value="1"/>
</dbReference>
<gene>
    <name evidence="10 13" type="primary">accA</name>
    <name evidence="13" type="ORF">V22_30810</name>
</gene>
<comment type="subcellular location">
    <subcellularLocation>
        <location evidence="10">Cytoplasm</location>
    </subcellularLocation>
</comment>
<reference evidence="13 14" key="1">
    <citation type="submission" date="2019-02" db="EMBL/GenBank/DDBJ databases">
        <title>Deep-cultivation of Planctomycetes and their phenomic and genomic characterization uncovers novel biology.</title>
        <authorList>
            <person name="Wiegand S."/>
            <person name="Jogler M."/>
            <person name="Boedeker C."/>
            <person name="Pinto D."/>
            <person name="Vollmers J."/>
            <person name="Rivas-Marin E."/>
            <person name="Kohn T."/>
            <person name="Peeters S.H."/>
            <person name="Heuer A."/>
            <person name="Rast P."/>
            <person name="Oberbeckmann S."/>
            <person name="Bunk B."/>
            <person name="Jeske O."/>
            <person name="Meyerdierks A."/>
            <person name="Storesund J.E."/>
            <person name="Kallscheuer N."/>
            <person name="Luecker S."/>
            <person name="Lage O.M."/>
            <person name="Pohl T."/>
            <person name="Merkel B.J."/>
            <person name="Hornburger P."/>
            <person name="Mueller R.-W."/>
            <person name="Bruemmer F."/>
            <person name="Labrenz M."/>
            <person name="Spormann A.M."/>
            <person name="Op den Camp H."/>
            <person name="Overmann J."/>
            <person name="Amann R."/>
            <person name="Jetten M.S.M."/>
            <person name="Mascher T."/>
            <person name="Medema M.H."/>
            <person name="Devos D.P."/>
            <person name="Kaster A.-K."/>
            <person name="Ovreas L."/>
            <person name="Rohde M."/>
            <person name="Galperin M.Y."/>
            <person name="Jogler C."/>
        </authorList>
    </citation>
    <scope>NUCLEOTIDE SEQUENCE [LARGE SCALE GENOMIC DNA]</scope>
    <source>
        <strain evidence="13 14">V22</strain>
    </source>
</reference>
<comment type="subunit">
    <text evidence="10">Acetyl-CoA carboxylase is a heterohexamer composed of biotin carboxyl carrier protein (AccB), biotin carboxylase (AccC) and two subunits each of ACCase subunit alpha (AccA) and ACCase subunit beta (AccD).</text>
</comment>
<dbReference type="EMBL" id="CP036316">
    <property type="protein sequence ID" value="QDT65819.1"/>
    <property type="molecule type" value="Genomic_DNA"/>
</dbReference>
<comment type="similarity">
    <text evidence="10">Belongs to the AccA family.</text>
</comment>
<evidence type="ECO:0000256" key="8">
    <source>
        <dbReference type="ARBA" id="ARBA00023160"/>
    </source>
</evidence>
<dbReference type="InterPro" id="IPR011763">
    <property type="entry name" value="COA_CT_C"/>
</dbReference>
<dbReference type="EC" id="2.1.3.15" evidence="10"/>